<evidence type="ECO:0000259" key="1">
    <source>
        <dbReference type="PROSITE" id="PS50837"/>
    </source>
</evidence>
<dbReference type="PROSITE" id="PS50837">
    <property type="entry name" value="NACHT"/>
    <property type="match status" value="1"/>
</dbReference>
<proteinExistence type="predicted"/>
<organism evidence="2 3">
    <name type="scientific">Cryptosporangium minutisporangium</name>
    <dbReference type="NCBI Taxonomy" id="113569"/>
    <lineage>
        <taxon>Bacteria</taxon>
        <taxon>Bacillati</taxon>
        <taxon>Actinomycetota</taxon>
        <taxon>Actinomycetes</taxon>
        <taxon>Cryptosporangiales</taxon>
        <taxon>Cryptosporangiaceae</taxon>
        <taxon>Cryptosporangium</taxon>
    </lineage>
</organism>
<dbReference type="Gene3D" id="1.25.10.10">
    <property type="entry name" value="Leucine-rich Repeat Variant"/>
    <property type="match status" value="3"/>
</dbReference>
<dbReference type="Pfam" id="PF05729">
    <property type="entry name" value="NACHT"/>
    <property type="match status" value="1"/>
</dbReference>
<comment type="caution">
    <text evidence="2">The sequence shown here is derived from an EMBL/GenBank/DDBJ whole genome shotgun (WGS) entry which is preliminary data.</text>
</comment>
<dbReference type="Gene3D" id="3.40.50.300">
    <property type="entry name" value="P-loop containing nucleotide triphosphate hydrolases"/>
    <property type="match status" value="1"/>
</dbReference>
<dbReference type="Proteomes" id="UP001501676">
    <property type="component" value="Unassembled WGS sequence"/>
</dbReference>
<sequence length="1111" mass="122522">MAPGPVFVSRTSDMAEYPADRSFAEAALRGIVRAERTPIDMEYFAARDREPATYCRQRVRESAVYVGIIGFRYGSLVPGAELSYTELEFRTATEAGIPRLVFLLDEEAPIPRRLVDQDGAAIDAFRGRLWRAGFVSQQVDTPAALELAVYQALRELDAAEADDEWPTAHRAALSGRYRHLDLDVLTPTGHDDHPPMRLQSVFVPPRVRADPPRGSGSPVLDVLAGSERHLVLLGDPGAGKSTLVRFVALALADDEGSLPALAGHLPIVVELGSYGRWATEGSVLDYLDREYRLAGSGIPRGRLVDYLDGGGPALVLFDGLDEVLEPQLRELVARQIVTTVSRWPNLRAVVTSRTVGYRRAPLENAGFTHFVLEDFDAGRVETFLATWYARAGQPDAGHRLENAIRSSPSLRELAGNPLLLTMLAIAGRRHELPRDRRSVYAHAASVLVEEWDGSRHLREGRVAMDHVDRDDRFALLRRVAARVQSGDRLTRADLLAEFGDYLAERYGEPPGRAKIVASALVDQFVERSFLLRRCDDRSYVFVHRAFLEYFAAAALTHRFRELCTLHWDDPAWHDVLVLLAGVVDVRVVGQVVDDLLGTDPLWWLRDRAMPRPLLLAVRCLGEVRPVGRLVPQGRRVIRALMLALVHASAVGSATALAEFEDGVLPVLATLGAAWPGRDEYRDWYLTHGRSLPSPTGVRVLGALCAEDETIRRFLYDLVTTSDAAELAAAAVEALADHHPHTPGWLHEQAASAHAAVRAAALRALARHWRSRAAFRTLVGHRALHDDAPLVRATAVQILGETWPDGDSLLRTVAVQDRAPLLRRAALEKLAARWADDPRTLRLLQERAAGDPHAEPRWVALAAISRLRPREPSTLALVVDRLTFDDGPLVGRQAATILRRDWSDHADAQKALRAAPATARPVHGDGSAFTVLADDTRRDAEALAQVRSITENSRGWIAHAAVYALADRWPDDPDTLRTLTGLVETATDDAVVRTAAMTVLAERWTHDPDVRRLVLRRAMDDSAQSVRHSVVSIVARVRPDEDTRRLLLDRAANDPDDDVRLVAVQVLAAWWPDEPETLRTLGERAASSAAALDGFTARQLLAAGWPADQAAR</sequence>
<dbReference type="InterPro" id="IPR011989">
    <property type="entry name" value="ARM-like"/>
</dbReference>
<dbReference type="InterPro" id="IPR027417">
    <property type="entry name" value="P-loop_NTPase"/>
</dbReference>
<protein>
    <recommendedName>
        <fullName evidence="1">NACHT domain-containing protein</fullName>
    </recommendedName>
</protein>
<dbReference type="InterPro" id="IPR016024">
    <property type="entry name" value="ARM-type_fold"/>
</dbReference>
<dbReference type="PANTHER" id="PTHR46844">
    <property type="entry name" value="SLR5058 PROTEIN"/>
    <property type="match status" value="1"/>
</dbReference>
<reference evidence="3" key="1">
    <citation type="journal article" date="2019" name="Int. J. Syst. Evol. Microbiol.">
        <title>The Global Catalogue of Microorganisms (GCM) 10K type strain sequencing project: providing services to taxonomists for standard genome sequencing and annotation.</title>
        <authorList>
            <consortium name="The Broad Institute Genomics Platform"/>
            <consortium name="The Broad Institute Genome Sequencing Center for Infectious Disease"/>
            <person name="Wu L."/>
            <person name="Ma J."/>
        </authorList>
    </citation>
    <scope>NUCLEOTIDE SEQUENCE [LARGE SCALE GENOMIC DNA]</scope>
    <source>
        <strain evidence="3">JCM 9458</strain>
    </source>
</reference>
<evidence type="ECO:0000313" key="3">
    <source>
        <dbReference type="Proteomes" id="UP001501676"/>
    </source>
</evidence>
<dbReference type="Pfam" id="PF13271">
    <property type="entry name" value="DUF4062"/>
    <property type="match status" value="1"/>
</dbReference>
<name>A0ABP6T6G7_9ACTN</name>
<feature type="domain" description="NACHT" evidence="1">
    <location>
        <begin position="228"/>
        <end position="354"/>
    </location>
</feature>
<evidence type="ECO:0000313" key="2">
    <source>
        <dbReference type="EMBL" id="GAA3394411.1"/>
    </source>
</evidence>
<dbReference type="EMBL" id="BAAAYN010000044">
    <property type="protein sequence ID" value="GAA3394411.1"/>
    <property type="molecule type" value="Genomic_DNA"/>
</dbReference>
<dbReference type="InterPro" id="IPR007111">
    <property type="entry name" value="NACHT_NTPase"/>
</dbReference>
<dbReference type="SUPFAM" id="SSF48371">
    <property type="entry name" value="ARM repeat"/>
    <property type="match status" value="1"/>
</dbReference>
<keyword evidence="3" id="KW-1185">Reference proteome</keyword>
<dbReference type="InterPro" id="IPR025139">
    <property type="entry name" value="DUF4062"/>
</dbReference>
<dbReference type="RefSeq" id="WP_345731948.1">
    <property type="nucleotide sequence ID" value="NZ_BAAAYN010000044.1"/>
</dbReference>
<accession>A0ABP6T6G7</accession>
<gene>
    <name evidence="2" type="ORF">GCM10020369_63730</name>
</gene>
<dbReference type="SUPFAM" id="SSF52540">
    <property type="entry name" value="P-loop containing nucleoside triphosphate hydrolases"/>
    <property type="match status" value="1"/>
</dbReference>
<dbReference type="PANTHER" id="PTHR46844:SF1">
    <property type="entry name" value="SLR5058 PROTEIN"/>
    <property type="match status" value="1"/>
</dbReference>